<evidence type="ECO:0008006" key="5">
    <source>
        <dbReference type="Google" id="ProtNLM"/>
    </source>
</evidence>
<protein>
    <recommendedName>
        <fullName evidence="5">HNH nuclease domain-containing protein</fullName>
    </recommendedName>
</protein>
<dbReference type="Pfam" id="PF07463">
    <property type="entry name" value="NUMOD4"/>
    <property type="match status" value="1"/>
</dbReference>
<evidence type="ECO:0000259" key="1">
    <source>
        <dbReference type="Pfam" id="PF07463"/>
    </source>
</evidence>
<keyword evidence="4" id="KW-1185">Reference proteome</keyword>
<gene>
    <name evidence="3" type="ORF">DWV05_00660</name>
</gene>
<dbReference type="EMBL" id="QRAY01000001">
    <property type="protein sequence ID" value="RDS60448.1"/>
    <property type="molecule type" value="Genomic_DNA"/>
</dbReference>
<name>A0ABX9I6U1_9LACO</name>
<feature type="domain" description="HNH nuclease" evidence="2">
    <location>
        <begin position="77"/>
        <end position="120"/>
    </location>
</feature>
<reference evidence="3 4" key="1">
    <citation type="submission" date="2018-07" db="EMBL/GenBank/DDBJ databases">
        <title>Genome-based reclassification of Weissella jogaejeotgali as Weissella thailandensis.</title>
        <authorList>
            <person name="Chun J."/>
            <person name="Kim B.-Y."/>
            <person name="Kwak M.-J."/>
        </authorList>
    </citation>
    <scope>NUCLEOTIDE SEQUENCE [LARGE SCALE GENOMIC DNA]</scope>
    <source>
        <strain evidence="3 4">KCTC 3751</strain>
    </source>
</reference>
<feature type="domain" description="NUMOD4" evidence="1">
    <location>
        <begin position="4"/>
        <end position="67"/>
    </location>
</feature>
<dbReference type="Gene3D" id="3.90.75.20">
    <property type="match status" value="1"/>
</dbReference>
<sequence length="146" mass="16904">MANEKWTPVPIVPYNIKYLVSNLGNVKSIDRQVNYRQKTSKILAKRIYPGRLLKQSTSVEGYKFVALKIDGKTKQIYVHRLVAMAFLDGYDDDLVVNHKNENKADNRSANLEWCTQKYNANYGTRNERMRKSLIEAKKGNRHANTI</sequence>
<organism evidence="3 4">
    <name type="scientific">Weissella thailandensis</name>
    <dbReference type="NCBI Taxonomy" id="89061"/>
    <lineage>
        <taxon>Bacteria</taxon>
        <taxon>Bacillati</taxon>
        <taxon>Bacillota</taxon>
        <taxon>Bacilli</taxon>
        <taxon>Lactobacillales</taxon>
        <taxon>Lactobacillaceae</taxon>
        <taxon>Weissella</taxon>
    </lineage>
</organism>
<dbReference type="InterPro" id="IPR003615">
    <property type="entry name" value="HNH_nuc"/>
</dbReference>
<evidence type="ECO:0000259" key="2">
    <source>
        <dbReference type="Pfam" id="PF13392"/>
    </source>
</evidence>
<dbReference type="RefSeq" id="WP_115470272.1">
    <property type="nucleotide sequence ID" value="NZ_BJEC01000030.1"/>
</dbReference>
<comment type="caution">
    <text evidence="3">The sequence shown here is derived from an EMBL/GenBank/DDBJ whole genome shotgun (WGS) entry which is preliminary data.</text>
</comment>
<proteinExistence type="predicted"/>
<dbReference type="Proteomes" id="UP000254492">
    <property type="component" value="Unassembled WGS sequence"/>
</dbReference>
<evidence type="ECO:0000313" key="3">
    <source>
        <dbReference type="EMBL" id="RDS60448.1"/>
    </source>
</evidence>
<dbReference type="InterPro" id="IPR044925">
    <property type="entry name" value="His-Me_finger_sf"/>
</dbReference>
<evidence type="ECO:0000313" key="4">
    <source>
        <dbReference type="Proteomes" id="UP000254492"/>
    </source>
</evidence>
<dbReference type="SUPFAM" id="SSF54060">
    <property type="entry name" value="His-Me finger endonucleases"/>
    <property type="match status" value="1"/>
</dbReference>
<accession>A0ABX9I6U1</accession>
<dbReference type="Pfam" id="PF13392">
    <property type="entry name" value="HNH_3"/>
    <property type="match status" value="1"/>
</dbReference>
<dbReference type="InterPro" id="IPR010902">
    <property type="entry name" value="NUMOD4"/>
</dbReference>